<keyword evidence="6" id="KW-1185">Reference proteome</keyword>
<dbReference type="Pfam" id="PF24517">
    <property type="entry name" value="CBM96"/>
    <property type="match status" value="1"/>
</dbReference>
<evidence type="ECO:0000259" key="4">
    <source>
        <dbReference type="PROSITE" id="PS50213"/>
    </source>
</evidence>
<dbReference type="Gene3D" id="2.30.180.10">
    <property type="entry name" value="FAS1 domain"/>
    <property type="match status" value="1"/>
</dbReference>
<dbReference type="RefSeq" id="WP_165292303.1">
    <property type="nucleotide sequence ID" value="NZ_JACOIJ010000005.1"/>
</dbReference>
<dbReference type="Pfam" id="PF02469">
    <property type="entry name" value="Fasciclin"/>
    <property type="match status" value="1"/>
</dbReference>
<accession>A0ABR7YBR5</accession>
<proteinExistence type="predicted"/>
<reference evidence="5 6" key="1">
    <citation type="submission" date="2020-08" db="EMBL/GenBank/DDBJ databases">
        <title>Sphingobacterium sp. DN04309 isolated from aquaculture water.</title>
        <authorList>
            <person name="Zhang M."/>
        </authorList>
    </citation>
    <scope>NUCLEOTIDE SEQUENCE [LARGE SCALE GENOMIC DNA]</scope>
    <source>
        <strain evidence="5 6">DN04309</strain>
    </source>
</reference>
<dbReference type="PROSITE" id="PS50213">
    <property type="entry name" value="FAS1"/>
    <property type="match status" value="1"/>
</dbReference>
<organism evidence="5 6">
    <name type="scientific">Sphingobacterium litopenaei</name>
    <dbReference type="NCBI Taxonomy" id="2763500"/>
    <lineage>
        <taxon>Bacteria</taxon>
        <taxon>Pseudomonadati</taxon>
        <taxon>Bacteroidota</taxon>
        <taxon>Sphingobacteriia</taxon>
        <taxon>Sphingobacteriales</taxon>
        <taxon>Sphingobacteriaceae</taxon>
        <taxon>Sphingobacterium</taxon>
    </lineage>
</organism>
<dbReference type="Proteomes" id="UP000651271">
    <property type="component" value="Unassembled WGS sequence"/>
</dbReference>
<keyword evidence="2" id="KW-0964">Secreted</keyword>
<dbReference type="PROSITE" id="PS51257">
    <property type="entry name" value="PROKAR_LIPOPROTEIN"/>
    <property type="match status" value="1"/>
</dbReference>
<sequence>MIQIIKTYRFLMLLSITSLGFLVSCEIQDNFEYTPSPDNSKLNQTTLEFISTTDSLSLMKEAIEIAGLSSIYDTEDGLTFIVPNNAAFRTYLKENKYASLRDIPLPILRNVLKYHIVEDVVNFNDPDLFASNRPIAYPTKNGQQMFLSHTSTFVGLINEKTKIQWQIRTSNLVANNGVIHVVNNIVYYSAPTGDTNLPNPDLVQDTIFAKHDTYVNGGAESGVNFGTNTLIKIKNVTNDGDYDRKGFLMFDFSDFKKEGVVTDMQMQLSVSFSHGKGVDFDLYVTPSTDWTESSLKFNNAVFPNTPRIATLKSSKATKFNFDITDYYKSANPPSLVSFMLDGQYRSDETDEIASKEHPTLAPPMIIATLASGNSKLELEHVKDISMAKGEVIVLDQANLLVSGATAADIIYTIEELPSFGWLVKGAEVLKQGSRFSQLDIDLNNIVFIHDGNATGTNNVVLTARDRAGAILENIILKIVAN</sequence>
<dbReference type="EMBL" id="JACOIJ010000005">
    <property type="protein sequence ID" value="MBD1428753.1"/>
    <property type="molecule type" value="Genomic_DNA"/>
</dbReference>
<dbReference type="PANTHER" id="PTHR10900:SF77">
    <property type="entry name" value="FI19380P1"/>
    <property type="match status" value="1"/>
</dbReference>
<evidence type="ECO:0000256" key="1">
    <source>
        <dbReference type="ARBA" id="ARBA00004613"/>
    </source>
</evidence>
<comment type="caution">
    <text evidence="5">The sequence shown here is derived from an EMBL/GenBank/DDBJ whole genome shotgun (WGS) entry which is preliminary data.</text>
</comment>
<dbReference type="InterPro" id="IPR055372">
    <property type="entry name" value="CBM96"/>
</dbReference>
<comment type="subcellular location">
    <subcellularLocation>
        <location evidence="1">Secreted</location>
    </subcellularLocation>
</comment>
<dbReference type="InterPro" id="IPR036378">
    <property type="entry name" value="FAS1_dom_sf"/>
</dbReference>
<dbReference type="PANTHER" id="PTHR10900">
    <property type="entry name" value="PERIOSTIN-RELATED"/>
    <property type="match status" value="1"/>
</dbReference>
<evidence type="ECO:0000256" key="2">
    <source>
        <dbReference type="ARBA" id="ARBA00022525"/>
    </source>
</evidence>
<dbReference type="SMART" id="SM00554">
    <property type="entry name" value="FAS1"/>
    <property type="match status" value="1"/>
</dbReference>
<dbReference type="NCBIfam" id="NF033679">
    <property type="entry name" value="DNRLRE_dom"/>
    <property type="match status" value="1"/>
</dbReference>
<name>A0ABR7YBR5_9SPHI</name>
<feature type="domain" description="FAS1" evidence="4">
    <location>
        <begin position="43"/>
        <end position="186"/>
    </location>
</feature>
<dbReference type="Pfam" id="PF16184">
    <property type="entry name" value="Cadherin_3"/>
    <property type="match status" value="1"/>
</dbReference>
<protein>
    <submittedName>
        <fullName evidence="5">DNRLRE domain-containing protein</fullName>
    </submittedName>
</protein>
<gene>
    <name evidence="5" type="ORF">H8B04_04070</name>
</gene>
<dbReference type="InterPro" id="IPR050904">
    <property type="entry name" value="Adhesion/Biosynth-related"/>
</dbReference>
<evidence type="ECO:0000313" key="6">
    <source>
        <dbReference type="Proteomes" id="UP000651271"/>
    </source>
</evidence>
<dbReference type="SUPFAM" id="SSF82153">
    <property type="entry name" value="FAS1 domain"/>
    <property type="match status" value="1"/>
</dbReference>
<keyword evidence="3" id="KW-0732">Signal</keyword>
<evidence type="ECO:0000313" key="5">
    <source>
        <dbReference type="EMBL" id="MBD1428753.1"/>
    </source>
</evidence>
<dbReference type="InterPro" id="IPR000782">
    <property type="entry name" value="FAS1_domain"/>
</dbReference>
<evidence type="ECO:0000256" key="3">
    <source>
        <dbReference type="ARBA" id="ARBA00022729"/>
    </source>
</evidence>